<dbReference type="OMA" id="WIGRARN"/>
<dbReference type="EMBL" id="CM016560">
    <property type="protein sequence ID" value="TKV96215.1"/>
    <property type="molecule type" value="Genomic_DNA"/>
</dbReference>
<proteinExistence type="predicted"/>
<evidence type="ECO:0000313" key="2">
    <source>
        <dbReference type="EMBL" id="TKV96215.1"/>
    </source>
</evidence>
<dbReference type="SMART" id="SM01157">
    <property type="entry name" value="DUF1719"/>
    <property type="match status" value="1"/>
</dbReference>
<feature type="region of interest" description="Disordered" evidence="1">
    <location>
        <begin position="421"/>
        <end position="440"/>
    </location>
</feature>
<organism evidence="2 3">
    <name type="scientific">Setaria viridis</name>
    <name type="common">Green bristlegrass</name>
    <name type="synonym">Setaria italica subsp. viridis</name>
    <dbReference type="NCBI Taxonomy" id="4556"/>
    <lineage>
        <taxon>Eukaryota</taxon>
        <taxon>Viridiplantae</taxon>
        <taxon>Streptophyta</taxon>
        <taxon>Embryophyta</taxon>
        <taxon>Tracheophyta</taxon>
        <taxon>Spermatophyta</taxon>
        <taxon>Magnoliopsida</taxon>
        <taxon>Liliopsida</taxon>
        <taxon>Poales</taxon>
        <taxon>Poaceae</taxon>
        <taxon>PACMAD clade</taxon>
        <taxon>Panicoideae</taxon>
        <taxon>Panicodae</taxon>
        <taxon>Paniceae</taxon>
        <taxon>Cenchrinae</taxon>
        <taxon>Setaria</taxon>
    </lineage>
</organism>
<dbReference type="Gramene" id="TKV96215">
    <property type="protein sequence ID" value="TKV96215"/>
    <property type="gene ID" value="SEVIR_9G415500v2"/>
</dbReference>
<dbReference type="InterPro" id="IPR013181">
    <property type="entry name" value="DUF1719"/>
</dbReference>
<sequence>MADMVASALAQEGVSRASSYISAKLDDKAASAHNMARLEMALSQLEFALERTAKMPITHVSLLRRIKMLKSAHAEGTALLNKHRPRVRRQGQEQAGRQAATRYPFLGWIGRARNLPISSLLGFNKDDHHLSSTAVQAFEWYADCAEKFAADVETGCPLRRDSFRYPFVRQLLEEKTLWYESSRGSRGMRFHMLPLGLGDRGVEAELYYCYQDLKTPENSFCVWLMLRLSESTDIVGIAIRCLQLLTSQFELAIESAVGELTLLPGLQDVSDSYEPPLDCIQGTYASRDTKYWRPDPTCCSNIVSQVPSSNGFPEPVIAIGFSCWVSAPEYKLRNADAPPLYAEAFFQPHLSCAPHPEILRKYGGEEECASSGGMQEMGEMIRSNALDYLAREPEPTEYAMFWFSAHGAAFVTLRKSINKQAWPEPTAAPGRGRSGAKRKR</sequence>
<reference evidence="2" key="1">
    <citation type="submission" date="2019-03" db="EMBL/GenBank/DDBJ databases">
        <title>WGS assembly of Setaria viridis.</title>
        <authorList>
            <person name="Huang P."/>
            <person name="Jenkins J."/>
            <person name="Grimwood J."/>
            <person name="Barry K."/>
            <person name="Healey A."/>
            <person name="Mamidi S."/>
            <person name="Sreedasyam A."/>
            <person name="Shu S."/>
            <person name="Feldman M."/>
            <person name="Wu J."/>
            <person name="Yu Y."/>
            <person name="Chen C."/>
            <person name="Johnson J."/>
            <person name="Rokhsar D."/>
            <person name="Baxter I."/>
            <person name="Schmutz J."/>
            <person name="Brutnell T."/>
            <person name="Kellogg E."/>
        </authorList>
    </citation>
    <scope>NUCLEOTIDE SEQUENCE [LARGE SCALE GENOMIC DNA]</scope>
</reference>
<evidence type="ECO:0000313" key="3">
    <source>
        <dbReference type="Proteomes" id="UP000298652"/>
    </source>
</evidence>
<dbReference type="AlphaFoldDB" id="A0A4V6D1V4"/>
<dbReference type="Proteomes" id="UP000298652">
    <property type="component" value="Chromosome 9"/>
</dbReference>
<gene>
    <name evidence="2" type="ORF">SEVIR_9G415500v2</name>
</gene>
<dbReference type="Pfam" id="PF08224">
    <property type="entry name" value="DUF1719"/>
    <property type="match status" value="1"/>
</dbReference>
<accession>A0A4V6D1V4</accession>
<evidence type="ECO:0000256" key="1">
    <source>
        <dbReference type="SAM" id="MobiDB-lite"/>
    </source>
</evidence>
<dbReference type="PANTHER" id="PTHR33377">
    <property type="entry name" value="OS10G0134700 PROTEIN-RELATED"/>
    <property type="match status" value="1"/>
</dbReference>
<dbReference type="PANTHER" id="PTHR33377:SF26">
    <property type="match status" value="1"/>
</dbReference>
<keyword evidence="3" id="KW-1185">Reference proteome</keyword>
<name>A0A4V6D1V4_SETVI</name>
<protein>
    <submittedName>
        <fullName evidence="2">Uncharacterized protein</fullName>
    </submittedName>
</protein>